<reference evidence="1 2" key="1">
    <citation type="submission" date="2019-05" db="EMBL/GenBank/DDBJ databases">
        <title>Another draft genome of Portunus trituberculatus and its Hox gene families provides insights of decapod evolution.</title>
        <authorList>
            <person name="Jeong J.-H."/>
            <person name="Song I."/>
            <person name="Kim S."/>
            <person name="Choi T."/>
            <person name="Kim D."/>
            <person name="Ryu S."/>
            <person name="Kim W."/>
        </authorList>
    </citation>
    <scope>NUCLEOTIDE SEQUENCE [LARGE SCALE GENOMIC DNA]</scope>
    <source>
        <tissue evidence="1">Muscle</tissue>
    </source>
</reference>
<name>A0A5B7K2R2_PORTR</name>
<dbReference type="EMBL" id="VSRR010141994">
    <property type="protein sequence ID" value="MPD04622.1"/>
    <property type="molecule type" value="Genomic_DNA"/>
</dbReference>
<dbReference type="AlphaFoldDB" id="A0A5B7K2R2"/>
<proteinExistence type="predicted"/>
<keyword evidence="2" id="KW-1185">Reference proteome</keyword>
<gene>
    <name evidence="1" type="ORF">E2C01_100319</name>
</gene>
<comment type="caution">
    <text evidence="1">The sequence shown here is derived from an EMBL/GenBank/DDBJ whole genome shotgun (WGS) entry which is preliminary data.</text>
</comment>
<protein>
    <submittedName>
        <fullName evidence="1">Uncharacterized protein</fullName>
    </submittedName>
</protein>
<evidence type="ECO:0000313" key="2">
    <source>
        <dbReference type="Proteomes" id="UP000324222"/>
    </source>
</evidence>
<accession>A0A5B7K2R2</accession>
<dbReference type="Proteomes" id="UP000324222">
    <property type="component" value="Unassembled WGS sequence"/>
</dbReference>
<evidence type="ECO:0000313" key="1">
    <source>
        <dbReference type="EMBL" id="MPD04622.1"/>
    </source>
</evidence>
<organism evidence="1 2">
    <name type="scientific">Portunus trituberculatus</name>
    <name type="common">Swimming crab</name>
    <name type="synonym">Neptunus trituberculatus</name>
    <dbReference type="NCBI Taxonomy" id="210409"/>
    <lineage>
        <taxon>Eukaryota</taxon>
        <taxon>Metazoa</taxon>
        <taxon>Ecdysozoa</taxon>
        <taxon>Arthropoda</taxon>
        <taxon>Crustacea</taxon>
        <taxon>Multicrustacea</taxon>
        <taxon>Malacostraca</taxon>
        <taxon>Eumalacostraca</taxon>
        <taxon>Eucarida</taxon>
        <taxon>Decapoda</taxon>
        <taxon>Pleocyemata</taxon>
        <taxon>Brachyura</taxon>
        <taxon>Eubrachyura</taxon>
        <taxon>Portunoidea</taxon>
        <taxon>Portunidae</taxon>
        <taxon>Portuninae</taxon>
        <taxon>Portunus</taxon>
    </lineage>
</organism>
<sequence length="75" mass="8633">MGKSERRPVGIYKIGDGVELEKLKKEKDLGKWKKTMNRCVETWNSLSEEVVSAKSVHSFKEKLDKCRYGDEATRA</sequence>